<evidence type="ECO:0000256" key="5">
    <source>
        <dbReference type="ARBA" id="ARBA00022490"/>
    </source>
</evidence>
<dbReference type="Gene3D" id="3.40.50.1240">
    <property type="entry name" value="Phosphoglycerate mutase-like"/>
    <property type="match status" value="1"/>
</dbReference>
<feature type="compositionally biased region" description="Acidic residues" evidence="10">
    <location>
        <begin position="820"/>
        <end position="837"/>
    </location>
</feature>
<dbReference type="Gene3D" id="1.20.58.2170">
    <property type="match status" value="1"/>
</dbReference>
<keyword evidence="6" id="KW-0053">Apoptosis</keyword>
<evidence type="ECO:0000256" key="10">
    <source>
        <dbReference type="SAM" id="MobiDB-lite"/>
    </source>
</evidence>
<name>A0A818TTV8_9BILA</name>
<evidence type="ECO:0000256" key="3">
    <source>
        <dbReference type="ARBA" id="ARBA00004496"/>
    </source>
</evidence>
<sequence>MKANSFDEVKIQFEKFLSVFRNVLTSENEINIIQNKLRRRFNTTRSGYLCSNEFISLLNHMHNLFVDNKKSAKYYTELASFDEQLKKNSIKSSRPHSSSTTVSIDASSTVTSIKPIDANDNITEASPVSPPKSTIEYETSIAEVQETIDHLVDQCCTIVSVSIKSRTHFFDNKVTTSTPLNSDRKNKRKVIKLERRLSRLSRIIRELEEKDMSLDEMAHCDLYVVESNLKKQACEIHSKIAKLKSQTPTIERIIHQPIVLSESEIGHPLINKNLEEMVNQAKHFPSFSDILDTVEKVNDKHKLNLDEEACNKFAEKSFKIIGRKIKDRRMADFNDIMYSRLPADFNIEQDDPALHNVEIEKVLSENHREALIKTEKIFEEFSQIEPNSEVEANVKSTEEESVSEQEEETITIAEVHEVQYDVVDIVAPLSLEPAIHDASESNSNEAVVEISLNDRALTILSTAALPMKKTPTRYRESEIYRNSQESSTVRNDSQVETLIPRRKQNVINNEIIYSFKASSRHVESPTTSLSLSVRSDPHYFFLIRHGIYLSTGRRDDGLIELGRKQAYVAAETIDALARSIENSSDRSSRIIFTDLIHSSYKRAYQTGLITGNRLEKIQRLEQSSAIIYKRFKCWREIHSIDCFRKRWQKIQRLFFSTFSNHKMSSKNYVIFSHGNLLSSIITFLMSGASWDCWQFGNIAPHCSVSILSYTPGDELPRIILQPFQILNQSLPITINNINPKRMQLKDIVTNEIGSEKIWKLIIDSIIPKRVVGSYTDQFSSISKFIPDNDDEARRILFIVSQYYSHTMKIKKKSSIIDSNLDSDSEEEEEEEEEENDN</sequence>
<evidence type="ECO:0000256" key="6">
    <source>
        <dbReference type="ARBA" id="ARBA00022703"/>
    </source>
</evidence>
<evidence type="ECO:0000313" key="13">
    <source>
        <dbReference type="Proteomes" id="UP000663865"/>
    </source>
</evidence>
<evidence type="ECO:0000256" key="8">
    <source>
        <dbReference type="ARBA" id="ARBA00023186"/>
    </source>
</evidence>
<dbReference type="GO" id="GO:0016605">
    <property type="term" value="C:PML body"/>
    <property type="evidence" value="ECO:0007669"/>
    <property type="project" value="TreeGrafter"/>
</dbReference>
<dbReference type="CDD" id="cd07067">
    <property type="entry name" value="HP_PGM_like"/>
    <property type="match status" value="1"/>
</dbReference>
<dbReference type="InterPro" id="IPR038298">
    <property type="entry name" value="Daxx_N_sf"/>
</dbReference>
<comment type="subcellular location">
    <subcellularLocation>
        <location evidence="2">Chromosome</location>
    </subcellularLocation>
    <subcellularLocation>
        <location evidence="3">Cytoplasm</location>
    </subcellularLocation>
    <subcellularLocation>
        <location evidence="1">Nucleus</location>
    </subcellularLocation>
</comment>
<dbReference type="EMBL" id="CAJNYV010004720">
    <property type="protein sequence ID" value="CAF3688935.1"/>
    <property type="molecule type" value="Genomic_DNA"/>
</dbReference>
<reference evidence="12" key="1">
    <citation type="submission" date="2021-02" db="EMBL/GenBank/DDBJ databases">
        <authorList>
            <person name="Nowell W R."/>
        </authorList>
    </citation>
    <scope>NUCLEOTIDE SEQUENCE</scope>
</reference>
<dbReference type="Gene3D" id="1.10.8.810">
    <property type="entry name" value="Daxx helical bundle domain"/>
    <property type="match status" value="1"/>
</dbReference>
<dbReference type="InterPro" id="IPR046426">
    <property type="entry name" value="DAXX_histone-bd_sf"/>
</dbReference>
<feature type="region of interest" description="Disordered" evidence="10">
    <location>
        <begin position="816"/>
        <end position="837"/>
    </location>
</feature>
<organism evidence="12 13">
    <name type="scientific">Rotaria socialis</name>
    <dbReference type="NCBI Taxonomy" id="392032"/>
    <lineage>
        <taxon>Eukaryota</taxon>
        <taxon>Metazoa</taxon>
        <taxon>Spiralia</taxon>
        <taxon>Gnathifera</taxon>
        <taxon>Rotifera</taxon>
        <taxon>Eurotatoria</taxon>
        <taxon>Bdelloidea</taxon>
        <taxon>Philodinida</taxon>
        <taxon>Philodinidae</taxon>
        <taxon>Rotaria</taxon>
    </lineage>
</organism>
<evidence type="ECO:0000256" key="7">
    <source>
        <dbReference type="ARBA" id="ARBA00023054"/>
    </source>
</evidence>
<keyword evidence="4" id="KW-0158">Chromosome</keyword>
<comment type="caution">
    <text evidence="12">The sequence shown here is derived from an EMBL/GenBank/DDBJ whole genome shotgun (WGS) entry which is preliminary data.</text>
</comment>
<dbReference type="AlphaFoldDB" id="A0A818TTV8"/>
<feature type="domain" description="Daxx histone-binding" evidence="11">
    <location>
        <begin position="296"/>
        <end position="383"/>
    </location>
</feature>
<proteinExistence type="predicted"/>
<keyword evidence="8" id="KW-0143">Chaperone</keyword>
<dbReference type="InterPro" id="IPR013078">
    <property type="entry name" value="His_Pase_superF_clade-1"/>
</dbReference>
<dbReference type="SUPFAM" id="SSF53254">
    <property type="entry name" value="Phosphoglycerate mutase-like"/>
    <property type="match status" value="1"/>
</dbReference>
<keyword evidence="7" id="KW-0175">Coiled coil</keyword>
<evidence type="ECO:0000313" key="12">
    <source>
        <dbReference type="EMBL" id="CAF3688935.1"/>
    </source>
</evidence>
<evidence type="ECO:0000256" key="1">
    <source>
        <dbReference type="ARBA" id="ARBA00004123"/>
    </source>
</evidence>
<dbReference type="GO" id="GO:0003714">
    <property type="term" value="F:transcription corepressor activity"/>
    <property type="evidence" value="ECO:0007669"/>
    <property type="project" value="TreeGrafter"/>
</dbReference>
<dbReference type="Proteomes" id="UP000663865">
    <property type="component" value="Unassembled WGS sequence"/>
</dbReference>
<dbReference type="PANTHER" id="PTHR12766:SF7">
    <property type="entry name" value="DEATH DOMAIN-ASSOCIATED PROTEIN 6"/>
    <property type="match status" value="1"/>
</dbReference>
<dbReference type="GO" id="GO:0006915">
    <property type="term" value="P:apoptotic process"/>
    <property type="evidence" value="ECO:0007669"/>
    <property type="project" value="UniProtKB-KW"/>
</dbReference>
<accession>A0A818TTV8</accession>
<evidence type="ECO:0000256" key="9">
    <source>
        <dbReference type="ARBA" id="ARBA00023242"/>
    </source>
</evidence>
<evidence type="ECO:0000256" key="2">
    <source>
        <dbReference type="ARBA" id="ARBA00004286"/>
    </source>
</evidence>
<gene>
    <name evidence="12" type="ORF">KIK155_LOCUS25853</name>
</gene>
<dbReference type="GO" id="GO:0005737">
    <property type="term" value="C:cytoplasm"/>
    <property type="evidence" value="ECO:0007669"/>
    <property type="project" value="UniProtKB-SubCell"/>
</dbReference>
<dbReference type="Pfam" id="PF20920">
    <property type="entry name" value="DAXX_hist_bd"/>
    <property type="match status" value="1"/>
</dbReference>
<dbReference type="GO" id="GO:0003713">
    <property type="term" value="F:transcription coactivator activity"/>
    <property type="evidence" value="ECO:0007669"/>
    <property type="project" value="TreeGrafter"/>
</dbReference>
<dbReference type="InterPro" id="IPR029033">
    <property type="entry name" value="His_PPase_superfam"/>
</dbReference>
<protein>
    <recommendedName>
        <fullName evidence="11">Daxx histone-binding domain-containing protein</fullName>
    </recommendedName>
</protein>
<dbReference type="PANTHER" id="PTHR12766">
    <property type="entry name" value="DEATH DOMAIN-ASSOCIATED PROTEIN 6 DAXX"/>
    <property type="match status" value="1"/>
</dbReference>
<evidence type="ECO:0000256" key="4">
    <source>
        <dbReference type="ARBA" id="ARBA00022454"/>
    </source>
</evidence>
<dbReference type="InterPro" id="IPR046378">
    <property type="entry name" value="DAXX_histone-bd"/>
</dbReference>
<evidence type="ECO:0000259" key="11">
    <source>
        <dbReference type="Pfam" id="PF20920"/>
    </source>
</evidence>
<dbReference type="GO" id="GO:0050681">
    <property type="term" value="F:nuclear androgen receptor binding"/>
    <property type="evidence" value="ECO:0007669"/>
    <property type="project" value="TreeGrafter"/>
</dbReference>
<dbReference type="GO" id="GO:0005694">
    <property type="term" value="C:chromosome"/>
    <property type="evidence" value="ECO:0007669"/>
    <property type="project" value="UniProtKB-SubCell"/>
</dbReference>
<keyword evidence="5" id="KW-0963">Cytoplasm</keyword>
<dbReference type="GO" id="GO:0042393">
    <property type="term" value="F:histone binding"/>
    <property type="evidence" value="ECO:0007669"/>
    <property type="project" value="InterPro"/>
</dbReference>
<keyword evidence="9" id="KW-0539">Nucleus</keyword>